<comment type="similarity">
    <text evidence="2">Belongs to the EamA transporter family.</text>
</comment>
<evidence type="ECO:0000256" key="4">
    <source>
        <dbReference type="ARBA" id="ARBA00022989"/>
    </source>
</evidence>
<organism evidence="8 9">
    <name type="scientific">Flavobacterium difficile</name>
    <dbReference type="NCBI Taxonomy" id="2709659"/>
    <lineage>
        <taxon>Bacteria</taxon>
        <taxon>Pseudomonadati</taxon>
        <taxon>Bacteroidota</taxon>
        <taxon>Flavobacteriia</taxon>
        <taxon>Flavobacteriales</taxon>
        <taxon>Flavobacteriaceae</taxon>
        <taxon>Flavobacterium</taxon>
    </lineage>
</organism>
<comment type="subcellular location">
    <subcellularLocation>
        <location evidence="1">Membrane</location>
        <topology evidence="1">Multi-pass membrane protein</topology>
    </subcellularLocation>
</comment>
<protein>
    <submittedName>
        <fullName evidence="8">EamA family transporter</fullName>
    </submittedName>
</protein>
<evidence type="ECO:0000256" key="1">
    <source>
        <dbReference type="ARBA" id="ARBA00004141"/>
    </source>
</evidence>
<evidence type="ECO:0000256" key="3">
    <source>
        <dbReference type="ARBA" id="ARBA00022692"/>
    </source>
</evidence>
<evidence type="ECO:0000256" key="6">
    <source>
        <dbReference type="SAM" id="Phobius"/>
    </source>
</evidence>
<dbReference type="InterPro" id="IPR050638">
    <property type="entry name" value="AA-Vitamin_Transporters"/>
</dbReference>
<dbReference type="PANTHER" id="PTHR32322">
    <property type="entry name" value="INNER MEMBRANE TRANSPORTER"/>
    <property type="match status" value="1"/>
</dbReference>
<gene>
    <name evidence="8" type="ORF">G4D72_06550</name>
</gene>
<dbReference type="EMBL" id="JAAJBT010000003">
    <property type="protein sequence ID" value="NHM01768.1"/>
    <property type="molecule type" value="Genomic_DNA"/>
</dbReference>
<comment type="caution">
    <text evidence="8">The sequence shown here is derived from an EMBL/GenBank/DDBJ whole genome shotgun (WGS) entry which is preliminary data.</text>
</comment>
<evidence type="ECO:0000313" key="9">
    <source>
        <dbReference type="Proteomes" id="UP000800984"/>
    </source>
</evidence>
<feature type="transmembrane region" description="Helical" evidence="6">
    <location>
        <begin position="37"/>
        <end position="57"/>
    </location>
</feature>
<feature type="domain" description="EamA" evidence="7">
    <location>
        <begin position="10"/>
        <end position="141"/>
    </location>
</feature>
<dbReference type="PANTHER" id="PTHR32322:SF2">
    <property type="entry name" value="EAMA DOMAIN-CONTAINING PROTEIN"/>
    <property type="match status" value="1"/>
</dbReference>
<evidence type="ECO:0000313" key="8">
    <source>
        <dbReference type="EMBL" id="NHM01768.1"/>
    </source>
</evidence>
<dbReference type="InterPro" id="IPR037185">
    <property type="entry name" value="EmrE-like"/>
</dbReference>
<keyword evidence="9" id="KW-1185">Reference proteome</keyword>
<dbReference type="InterPro" id="IPR000620">
    <property type="entry name" value="EamA_dom"/>
</dbReference>
<evidence type="ECO:0000256" key="2">
    <source>
        <dbReference type="ARBA" id="ARBA00007362"/>
    </source>
</evidence>
<feature type="transmembrane region" description="Helical" evidence="6">
    <location>
        <begin position="124"/>
        <end position="141"/>
    </location>
</feature>
<feature type="transmembrane region" description="Helical" evidence="6">
    <location>
        <begin position="185"/>
        <end position="206"/>
    </location>
</feature>
<feature type="transmembrane region" description="Helical" evidence="6">
    <location>
        <begin position="274"/>
        <end position="293"/>
    </location>
</feature>
<feature type="transmembrane region" description="Helical" evidence="6">
    <location>
        <begin position="153"/>
        <end position="173"/>
    </location>
</feature>
<sequence>MPKNIDFKLMLSMLIVGIVWGTTFLGISIAVETIPPWYSTAIRNLLAAVIVLLILLFKKTFSWIGWKSLQQQLTLSVLMLVFANGFTTIAEQSLPSGLTSIISAINPVVIFLLSIGFQLQKPTYKGFLGVLLGFSGVLFIFKDGLGDILNPNYKTGVLFLSIAILSWGLGTIYSKKINNQPNNLTLNLFYQFSLAAALQIILSLVFHDKSNIENWSAASIGSVVYLAIFGSVVTLFCYQYALQKVTPIQVSILTYVNTIIAVFLGWFFKNEVVTKDFLIAVVLIIIGVFVINYKGKK</sequence>
<feature type="transmembrane region" description="Helical" evidence="6">
    <location>
        <begin position="69"/>
        <end position="90"/>
    </location>
</feature>
<keyword evidence="3 6" id="KW-0812">Transmembrane</keyword>
<feature type="transmembrane region" description="Helical" evidence="6">
    <location>
        <begin position="218"/>
        <end position="238"/>
    </location>
</feature>
<feature type="transmembrane region" description="Helical" evidence="6">
    <location>
        <begin position="250"/>
        <end position="268"/>
    </location>
</feature>
<proteinExistence type="inferred from homology"/>
<feature type="transmembrane region" description="Helical" evidence="6">
    <location>
        <begin position="9"/>
        <end position="31"/>
    </location>
</feature>
<reference evidence="8 9" key="1">
    <citation type="submission" date="2020-02" db="EMBL/GenBank/DDBJ databases">
        <authorList>
            <person name="Chen W.-M."/>
        </authorList>
    </citation>
    <scope>NUCLEOTIDE SEQUENCE [LARGE SCALE GENOMIC DNA]</scope>
    <source>
        <strain evidence="8 9">KDG-16</strain>
    </source>
</reference>
<keyword evidence="4 6" id="KW-1133">Transmembrane helix</keyword>
<dbReference type="Gene3D" id="1.10.3730.20">
    <property type="match status" value="1"/>
</dbReference>
<accession>A0ABX0I6G6</accession>
<dbReference type="Pfam" id="PF00892">
    <property type="entry name" value="EamA"/>
    <property type="match status" value="2"/>
</dbReference>
<feature type="domain" description="EamA" evidence="7">
    <location>
        <begin position="155"/>
        <end position="292"/>
    </location>
</feature>
<dbReference type="RefSeq" id="WP_166076859.1">
    <property type="nucleotide sequence ID" value="NZ_JAAJBT010000003.1"/>
</dbReference>
<name>A0ABX0I6G6_9FLAO</name>
<evidence type="ECO:0000256" key="5">
    <source>
        <dbReference type="ARBA" id="ARBA00023136"/>
    </source>
</evidence>
<keyword evidence="5 6" id="KW-0472">Membrane</keyword>
<dbReference type="SUPFAM" id="SSF103481">
    <property type="entry name" value="Multidrug resistance efflux transporter EmrE"/>
    <property type="match status" value="2"/>
</dbReference>
<dbReference type="Proteomes" id="UP000800984">
    <property type="component" value="Unassembled WGS sequence"/>
</dbReference>
<feature type="transmembrane region" description="Helical" evidence="6">
    <location>
        <begin position="96"/>
        <end position="117"/>
    </location>
</feature>
<evidence type="ECO:0000259" key="7">
    <source>
        <dbReference type="Pfam" id="PF00892"/>
    </source>
</evidence>